<feature type="domain" description="EF-hand" evidence="4">
    <location>
        <begin position="78"/>
        <end position="113"/>
    </location>
</feature>
<dbReference type="Pfam" id="PF13499">
    <property type="entry name" value="EF-hand_7"/>
    <property type="match status" value="1"/>
</dbReference>
<feature type="region of interest" description="Disordered" evidence="2">
    <location>
        <begin position="150"/>
        <end position="215"/>
    </location>
</feature>
<dbReference type="InterPro" id="IPR051481">
    <property type="entry name" value="BTB-POZ/Galectin-3-binding"/>
</dbReference>
<dbReference type="PROSITE" id="PS00018">
    <property type="entry name" value="EF_HAND_1"/>
    <property type="match status" value="1"/>
</dbReference>
<dbReference type="VEuPathDB" id="FungiDB:RhiirFUN_001281"/>
<evidence type="ECO:0000256" key="1">
    <source>
        <dbReference type="ARBA" id="ARBA00005727"/>
    </source>
</evidence>
<dbReference type="InterPro" id="IPR000210">
    <property type="entry name" value="BTB/POZ_dom"/>
</dbReference>
<sequence length="753" mass="85945">MTTLKKLEETQIKKIFDKFDYNGNSILSLAEIDKAVLELYPQFSKNKPVIMRAYKAADISKDGYIELSEFNRLIEFLYYYDELFQLFKKLDKNNDNRISLQEFKQGHKIMGLEGLSNQELKKAFDEIDVNHGGYILFDEFCMYAAKKKLNSKGNPPKPSSRPSSVVGSVKGSRPSSVVGSVTGSRPSSVVGSVTGSVTESKKSSTGSKSHETKGSISGLNVIDDATSVTSTSEFADFTRDDIIIRSLYKLSEDLTNFLTKSKEFDVKIIIGKESDVEEFQAHSSILQARSAYFNAALSKKSENNKTEEDNSTVSYFYSALSSFMSYSDSVDEENITIFKKENISPKIFRIVLDYIYGGAVGIIKTNELSSPEFLDLLETCEELGIQGFSECLQPIFLENHHGWIQENLITLEKFSSKREAFHEIQRYCLDQLCQDPDTILKSEDPGSIDKKVLLSFLSRDDLIANEIDLWNFIIKWGITQDSTISKDSPSKWPKEDFSKLKANVNDLIPLIRFKWITSDLFFQQVRPYKWLFDGDIYETLMESYMMGNSPSSQTNTPILQNPSMVLQNEPKAREKNANLIINENLKYGSLISSFIDKKPFKPEYPSYVFKLVYRGTSDHFSCAAFHEKCDNLANTLTIARIRETGELIGGYNPEKWKIAGRSVKATYPIESKKAFIFKIEKDKIENSKLSRVHDHYNALRHKKETGPNFCDLIICNKTPTIHYEHRFYDKELKINGGNLDDFEVYRIFPKQTK</sequence>
<dbReference type="CDD" id="cd00051">
    <property type="entry name" value="EFh"/>
    <property type="match status" value="1"/>
</dbReference>
<evidence type="ECO:0000259" key="5">
    <source>
        <dbReference type="PROSITE" id="PS51886"/>
    </source>
</evidence>
<dbReference type="Pfam" id="PF22592">
    <property type="entry name" value="FCaBP_EF-hand"/>
    <property type="match status" value="1"/>
</dbReference>
<proteinExistence type="inferred from homology"/>
<dbReference type="PROSITE" id="PS51886">
    <property type="entry name" value="TLDC"/>
    <property type="match status" value="1"/>
</dbReference>
<dbReference type="PROSITE" id="PS50097">
    <property type="entry name" value="BTB"/>
    <property type="match status" value="1"/>
</dbReference>
<dbReference type="InterPro" id="IPR054322">
    <property type="entry name" value="FCABP_EF-hand"/>
</dbReference>
<dbReference type="SMART" id="SM00054">
    <property type="entry name" value="EFh"/>
    <property type="match status" value="4"/>
</dbReference>
<evidence type="ECO:0000259" key="3">
    <source>
        <dbReference type="PROSITE" id="PS50097"/>
    </source>
</evidence>
<dbReference type="PANTHER" id="PTHR24410">
    <property type="entry name" value="HL07962P-RELATED"/>
    <property type="match status" value="1"/>
</dbReference>
<dbReference type="EMBL" id="CAGKOT010000001">
    <property type="protein sequence ID" value="CAB5297719.1"/>
    <property type="molecule type" value="Genomic_DNA"/>
</dbReference>
<name>A0A916DWN1_9GLOM</name>
<evidence type="ECO:0000256" key="2">
    <source>
        <dbReference type="SAM" id="MobiDB-lite"/>
    </source>
</evidence>
<dbReference type="SMART" id="SM00225">
    <property type="entry name" value="BTB"/>
    <property type="match status" value="1"/>
</dbReference>
<evidence type="ECO:0000313" key="7">
    <source>
        <dbReference type="Proteomes" id="UP000684084"/>
    </source>
</evidence>
<dbReference type="AlphaFoldDB" id="A0A916DWN1"/>
<feature type="domain" description="BTB" evidence="3">
    <location>
        <begin position="264"/>
        <end position="364"/>
    </location>
</feature>
<dbReference type="InterPro" id="IPR018247">
    <property type="entry name" value="EF_Hand_1_Ca_BS"/>
</dbReference>
<dbReference type="CDD" id="cd18186">
    <property type="entry name" value="BTB_POZ_ZBTB_KLHL-like"/>
    <property type="match status" value="1"/>
</dbReference>
<organism evidence="6 7">
    <name type="scientific">Rhizophagus irregularis</name>
    <dbReference type="NCBI Taxonomy" id="588596"/>
    <lineage>
        <taxon>Eukaryota</taxon>
        <taxon>Fungi</taxon>
        <taxon>Fungi incertae sedis</taxon>
        <taxon>Mucoromycota</taxon>
        <taxon>Glomeromycotina</taxon>
        <taxon>Glomeromycetes</taxon>
        <taxon>Glomerales</taxon>
        <taxon>Glomeraceae</taxon>
        <taxon>Rhizophagus</taxon>
    </lineage>
</organism>
<dbReference type="Proteomes" id="UP000684084">
    <property type="component" value="Unassembled WGS sequence"/>
</dbReference>
<accession>A0A916DWN1</accession>
<dbReference type="Pfam" id="PF07707">
    <property type="entry name" value="BACK"/>
    <property type="match status" value="1"/>
</dbReference>
<feature type="domain" description="TLDc" evidence="5">
    <location>
        <begin position="579"/>
        <end position="753"/>
    </location>
</feature>
<dbReference type="InterPro" id="IPR011705">
    <property type="entry name" value="BACK"/>
</dbReference>
<comment type="similarity">
    <text evidence="1">Belongs to the calflagin family.</text>
</comment>
<dbReference type="InterPro" id="IPR002048">
    <property type="entry name" value="EF_hand_dom"/>
</dbReference>
<feature type="domain" description="EF-hand" evidence="4">
    <location>
        <begin position="7"/>
        <end position="42"/>
    </location>
</feature>
<evidence type="ECO:0000313" key="6">
    <source>
        <dbReference type="EMBL" id="CAB5297719.1"/>
    </source>
</evidence>
<dbReference type="Pfam" id="PF07534">
    <property type="entry name" value="TLD"/>
    <property type="match status" value="1"/>
</dbReference>
<comment type="caution">
    <text evidence="6">The sequence shown here is derived from an EMBL/GenBank/DDBJ whole genome shotgun (WGS) entry which is preliminary data.</text>
</comment>
<dbReference type="Pfam" id="PF00651">
    <property type="entry name" value="BTB"/>
    <property type="match status" value="1"/>
</dbReference>
<reference evidence="6" key="1">
    <citation type="submission" date="2020-05" db="EMBL/GenBank/DDBJ databases">
        <authorList>
            <person name="Rincon C."/>
            <person name="Sanders R I."/>
            <person name="Robbins C."/>
            <person name="Chaturvedi A."/>
        </authorList>
    </citation>
    <scope>NUCLEOTIDE SEQUENCE</scope>
    <source>
        <strain evidence="6">CHB12</strain>
    </source>
</reference>
<dbReference type="GO" id="GO:0005509">
    <property type="term" value="F:calcium ion binding"/>
    <property type="evidence" value="ECO:0007669"/>
    <property type="project" value="InterPro"/>
</dbReference>
<gene>
    <name evidence="6" type="ORF">CHRIB12_LOCUS596</name>
</gene>
<protein>
    <submittedName>
        <fullName evidence="6">Uncharacterized protein</fullName>
    </submittedName>
</protein>
<dbReference type="InterPro" id="IPR006571">
    <property type="entry name" value="TLDc_dom"/>
</dbReference>
<dbReference type="PROSITE" id="PS50222">
    <property type="entry name" value="EF_HAND_2"/>
    <property type="match status" value="3"/>
</dbReference>
<feature type="domain" description="EF-hand" evidence="4">
    <location>
        <begin position="115"/>
        <end position="150"/>
    </location>
</feature>
<feature type="compositionally biased region" description="Low complexity" evidence="2">
    <location>
        <begin position="160"/>
        <end position="207"/>
    </location>
</feature>
<dbReference type="OrthoDB" id="270584at2759"/>
<dbReference type="PANTHER" id="PTHR24410:SF23">
    <property type="entry name" value="BTB DOMAIN-CONTAINING PROTEIN-RELATED"/>
    <property type="match status" value="1"/>
</dbReference>
<evidence type="ECO:0000259" key="4">
    <source>
        <dbReference type="PROSITE" id="PS50222"/>
    </source>
</evidence>